<sequence length="105" mass="11603">MLLNAFDVDPEVSDRTLEVFCGDLFSLGLQVDLLVVSAFEGNYDPVPRTLIGHLFEECQLAVGNLPRALDLTQSPVKAWVTRPLQSLDNPPCWPEGQRHASVGQQ</sequence>
<dbReference type="GeneID" id="72430400"/>
<dbReference type="Proteomes" id="UP000001175">
    <property type="component" value="Chromosome"/>
</dbReference>
<gene>
    <name evidence="2" type="ordered locus">syc0022_d</name>
</gene>
<proteinExistence type="predicted"/>
<evidence type="ECO:0000313" key="2">
    <source>
        <dbReference type="EMBL" id="BAD78212.1"/>
    </source>
</evidence>
<dbReference type="EMBL" id="AP008231">
    <property type="protein sequence ID" value="BAD78212.1"/>
    <property type="molecule type" value="Genomic_DNA"/>
</dbReference>
<evidence type="ECO:0000313" key="3">
    <source>
        <dbReference type="Proteomes" id="UP000001175"/>
    </source>
</evidence>
<organism evidence="2 3">
    <name type="scientific">Synechococcus sp. (strain ATCC 27144 / PCC 6301 / SAUG 1402/1)</name>
    <name type="common">Anacystis nidulans</name>
    <dbReference type="NCBI Taxonomy" id="269084"/>
    <lineage>
        <taxon>Bacteria</taxon>
        <taxon>Bacillati</taxon>
        <taxon>Cyanobacteriota</taxon>
        <taxon>Cyanophyceae</taxon>
        <taxon>Synechococcales</taxon>
        <taxon>Synechococcaceae</taxon>
        <taxon>Synechococcus</taxon>
    </lineage>
</organism>
<dbReference type="KEGG" id="syc:syc0022_d"/>
<feature type="region of interest" description="Disordered" evidence="1">
    <location>
        <begin position="86"/>
        <end position="105"/>
    </location>
</feature>
<dbReference type="RefSeq" id="WP_011242335.1">
    <property type="nucleotide sequence ID" value="NC_006576.1"/>
</dbReference>
<dbReference type="AlphaFoldDB" id="A0A0H3JYT1"/>
<evidence type="ECO:0000256" key="1">
    <source>
        <dbReference type="SAM" id="MobiDB-lite"/>
    </source>
</evidence>
<reference evidence="2 3" key="1">
    <citation type="journal article" date="2007" name="Photosyn. Res.">
        <title>Complete nucleotide sequence of the freshwater unicellular cyanobacterium Synechococcus elongatus PCC 6301 chromosome: gene content and organization.</title>
        <authorList>
            <person name="Sugita C."/>
            <person name="Ogata K."/>
            <person name="Shikata M."/>
            <person name="Jikuya H."/>
            <person name="Takano J."/>
            <person name="Furumichi M."/>
            <person name="Kanehisa M."/>
            <person name="Omata T."/>
            <person name="Sugiura M."/>
            <person name="Sugita M."/>
        </authorList>
    </citation>
    <scope>NUCLEOTIDE SEQUENCE [LARGE SCALE GENOMIC DNA]</scope>
    <source>
        <strain evidence="3">ATCC 27144 / PCC 6301 / SAUG 1402/1</strain>
    </source>
</reference>
<protein>
    <submittedName>
        <fullName evidence="2">Uncharacterized protein</fullName>
    </submittedName>
</protein>
<accession>A0A0H3JYT1</accession>
<name>A0A0H3JYT1_SYNP6</name>